<dbReference type="OrthoDB" id="10255969at2759"/>
<reference evidence="11" key="1">
    <citation type="submission" date="2021-11" db="EMBL/GenBank/DDBJ databases">
        <authorList>
            <person name="Schell T."/>
        </authorList>
    </citation>
    <scope>NUCLEOTIDE SEQUENCE</scope>
    <source>
        <strain evidence="11">M5</strain>
    </source>
</reference>
<evidence type="ECO:0000313" key="12">
    <source>
        <dbReference type="Proteomes" id="UP000789390"/>
    </source>
</evidence>
<protein>
    <recommendedName>
        <fullName evidence="13">ABC protein, subfamily ABCH</fullName>
    </recommendedName>
</protein>
<feature type="domain" description="ABC transporter" evidence="9">
    <location>
        <begin position="34"/>
        <end position="268"/>
    </location>
</feature>
<accession>A0A8J2WCQ6</accession>
<dbReference type="SMART" id="SM00382">
    <property type="entry name" value="AAA"/>
    <property type="match status" value="2"/>
</dbReference>
<feature type="transmembrane region" description="Helical" evidence="8">
    <location>
        <begin position="736"/>
        <end position="757"/>
    </location>
</feature>
<comment type="subcellular location">
    <subcellularLocation>
        <location evidence="1">Membrane</location>
        <topology evidence="1">Multi-pass membrane protein</topology>
    </subcellularLocation>
</comment>
<keyword evidence="2 8" id="KW-0812">Transmembrane</keyword>
<keyword evidence="12" id="KW-1185">Reference proteome</keyword>
<evidence type="ECO:0000256" key="6">
    <source>
        <dbReference type="ARBA" id="ARBA00023136"/>
    </source>
</evidence>
<dbReference type="InterPro" id="IPR013525">
    <property type="entry name" value="ABC2_TM"/>
</dbReference>
<feature type="domain" description="ABC transmembrane type-2" evidence="10">
    <location>
        <begin position="534"/>
        <end position="759"/>
    </location>
</feature>
<dbReference type="InterPro" id="IPR017871">
    <property type="entry name" value="ABC_transporter-like_CS"/>
</dbReference>
<dbReference type="GO" id="GO:0016887">
    <property type="term" value="F:ATP hydrolysis activity"/>
    <property type="evidence" value="ECO:0007669"/>
    <property type="project" value="InterPro"/>
</dbReference>
<evidence type="ECO:0000256" key="7">
    <source>
        <dbReference type="SAM" id="MobiDB-lite"/>
    </source>
</evidence>
<dbReference type="GO" id="GO:0140359">
    <property type="term" value="F:ABC-type transporter activity"/>
    <property type="evidence" value="ECO:0007669"/>
    <property type="project" value="InterPro"/>
</dbReference>
<feature type="domain" description="ABC transporter" evidence="9">
    <location>
        <begin position="731"/>
        <end position="973"/>
    </location>
</feature>
<feature type="domain" description="ABC transmembrane type-2" evidence="10">
    <location>
        <begin position="1224"/>
        <end position="1456"/>
    </location>
</feature>
<evidence type="ECO:0000259" key="10">
    <source>
        <dbReference type="PROSITE" id="PS51012"/>
    </source>
</evidence>
<feature type="transmembrane region" description="Helical" evidence="8">
    <location>
        <begin position="1341"/>
        <end position="1363"/>
    </location>
</feature>
<dbReference type="InterPro" id="IPR003439">
    <property type="entry name" value="ABC_transporter-like_ATP-bd"/>
</dbReference>
<dbReference type="PANTHER" id="PTHR43038:SF3">
    <property type="entry name" value="ABC TRANSPORTER G FAMILY MEMBER 20 ISOFORM X1"/>
    <property type="match status" value="1"/>
</dbReference>
<keyword evidence="6 8" id="KW-0472">Membrane</keyword>
<keyword evidence="3" id="KW-0547">Nucleotide-binding</keyword>
<sequence length="1460" mass="162175">MKKDVEGSVIFVSSHQLRNPTNSRSKSESCDQGVLVRSAIKTYGAGKNQSAILRGFNMNVKKGTIYGLLGASGCGKTTLLSCLVGRRRLNSGDIFVLGHEPGSPESGIPGPRVGYMPQELALFDYFSIKETLHYFGRIYNLKTDFVDSQLEFLSKLLDLPPSHRHVKTLSGGQQRRVSFAVALFHEPELLILDEPTVGVDPLLRHSIWNHLVRQSVDHGRTVIVTTHYIEEARQANTIGLMRSGRLLAEDSPENLLRDFNLSSLEDVFLKLCMTDCGNDEEKNNTSFQSQQQVSGGIDNTAFYSSKSELDISEMDGNSPHQHGKTHESPLTLIHIPNANRNSSIVNDKDNRKRRIFTTPVLPSTHRLNALIQKNALQMFRNFGMLFFIFLIPAIQVILSCLSLGGDPSFLKLAIVNDELDPSQGRICNYTTTCTYSMFSCRYLRFIDNTTVIQVPFQSVSDALDAVKRGKVWGVVHFAQNFTDELVVRRADGKFADKETILASRVAITLDSSNKQISLSLKQSLIDAFEDFSKDILAACSYEPKALDIPVTFLDPFYGESEPSFVAFVAPGIILSAIYFIAVALTAAVYMSERKAGLFDRSLVAGVQMIEFMIAHVVNQLVVLIGQTLFVYLFALLVFKIPFHGSLPLAVLITLLQGLCGMSFGLMITSLCDELNSAIHISLGSVYINLFISGILWPMEGMNVVLRYICYLMPQTLAIESLKNIMARGWGIERPEVFGGILISFGWIFALLGSSLVVGRIRKYTQACYNKYGLLGASGCGKTTLLSCLVGRRRLNSGDIFVLGHEPGSPESGIPGPRVGYMPQELALFDYFSIKETLHYFGRIYNLKTDFVDSQLEFLSKLLDLPPSHRHVKTLSGGQQRRVSFAVALFHEPELLILDEPTVGVDPLLRHSIWNHLVRQSVDHGRTVIVTTHYIEEARQANTIGMMRSGRLLAEDSPANLLRDTNLSSLENVFLELCMKNNDNKFIPMVAKDASLSAVFSRATDCSEQSTLSSAVSVTTDKSDGSETSSELKFTGSSSTSSTTSGSRKKRSFRNSLPSPHRFVALVRKNYFQTFRNIGIMLFIYLLPPFQATVFNATLGQDPTGLKIGVVNDELDPNQDRTCNNYTTDCTYSLLSCRYLRYITNNIVQVPYDNVSEALEAGKKGQVWGVIHFGHNFSEEFEIRQDAGDSATVENIIRSKISINMDSTNQIIHSSIKKWILESFEDFFKDFMKSCGHEPEAGFIPLEFLDPVYGQDDSPFAEYMAPGIIIILVYFMGVSLTAGVFITEKQQGLLDRNLVAGVKMTEILLSHLVNQFTAMIGQTALVFLVVLLIFNIPCHGNLALAVFITSLQSFVGMSFGLLIATVCDDEIGALILSQGSFLPLSVISGFAWPIEGMSFYLRYVAYCSPMTYAVESLRCVFTRGWGIEQTDVYAGILISFAWIFSLLSLCLILLHTRRNSS</sequence>
<dbReference type="SUPFAM" id="SSF52540">
    <property type="entry name" value="P-loop containing nucleoside triphosphate hydrolases"/>
    <property type="match status" value="2"/>
</dbReference>
<evidence type="ECO:0000256" key="5">
    <source>
        <dbReference type="ARBA" id="ARBA00022989"/>
    </source>
</evidence>
<feature type="transmembrane region" description="Helical" evidence="8">
    <location>
        <begin position="677"/>
        <end position="698"/>
    </location>
</feature>
<feature type="transmembrane region" description="Helical" evidence="8">
    <location>
        <begin position="1306"/>
        <end position="1335"/>
    </location>
</feature>
<dbReference type="InterPro" id="IPR003593">
    <property type="entry name" value="AAA+_ATPase"/>
</dbReference>
<dbReference type="InterPro" id="IPR047817">
    <property type="entry name" value="ABC2_TM_bact-type"/>
</dbReference>
<organism evidence="11 12">
    <name type="scientific">Daphnia galeata</name>
    <dbReference type="NCBI Taxonomy" id="27404"/>
    <lineage>
        <taxon>Eukaryota</taxon>
        <taxon>Metazoa</taxon>
        <taxon>Ecdysozoa</taxon>
        <taxon>Arthropoda</taxon>
        <taxon>Crustacea</taxon>
        <taxon>Branchiopoda</taxon>
        <taxon>Diplostraca</taxon>
        <taxon>Cladocera</taxon>
        <taxon>Anomopoda</taxon>
        <taxon>Daphniidae</taxon>
        <taxon>Daphnia</taxon>
    </lineage>
</organism>
<feature type="transmembrane region" description="Helical" evidence="8">
    <location>
        <begin position="611"/>
        <end position="638"/>
    </location>
</feature>
<dbReference type="Proteomes" id="UP000789390">
    <property type="component" value="Unassembled WGS sequence"/>
</dbReference>
<keyword evidence="5 8" id="KW-1133">Transmembrane helix</keyword>
<feature type="transmembrane region" description="Helical" evidence="8">
    <location>
        <begin position="564"/>
        <end position="590"/>
    </location>
</feature>
<feature type="transmembrane region" description="Helical" evidence="8">
    <location>
        <begin position="382"/>
        <end position="404"/>
    </location>
</feature>
<evidence type="ECO:0000256" key="3">
    <source>
        <dbReference type="ARBA" id="ARBA00022741"/>
    </source>
</evidence>
<feature type="transmembrane region" description="Helical" evidence="8">
    <location>
        <begin position="1431"/>
        <end position="1453"/>
    </location>
</feature>
<feature type="transmembrane region" description="Helical" evidence="8">
    <location>
        <begin position="704"/>
        <end position="724"/>
    </location>
</feature>
<feature type="transmembrane region" description="Helical" evidence="8">
    <location>
        <begin position="1262"/>
        <end position="1285"/>
    </location>
</feature>
<name>A0A8J2WCQ6_9CRUS</name>
<comment type="caution">
    <text evidence="11">The sequence shown here is derived from an EMBL/GenBank/DDBJ whole genome shotgun (WGS) entry which is preliminary data.</text>
</comment>
<keyword evidence="4" id="KW-0067">ATP-binding</keyword>
<dbReference type="PROSITE" id="PS51012">
    <property type="entry name" value="ABC_TM2"/>
    <property type="match status" value="2"/>
</dbReference>
<evidence type="ECO:0000259" key="9">
    <source>
        <dbReference type="PROSITE" id="PS50893"/>
    </source>
</evidence>
<evidence type="ECO:0000256" key="1">
    <source>
        <dbReference type="ARBA" id="ARBA00004141"/>
    </source>
</evidence>
<evidence type="ECO:0000256" key="8">
    <source>
        <dbReference type="SAM" id="Phobius"/>
    </source>
</evidence>
<feature type="compositionally biased region" description="Low complexity" evidence="7">
    <location>
        <begin position="1027"/>
        <end position="1045"/>
    </location>
</feature>
<evidence type="ECO:0008006" key="13">
    <source>
        <dbReference type="Google" id="ProtNLM"/>
    </source>
</evidence>
<evidence type="ECO:0000256" key="4">
    <source>
        <dbReference type="ARBA" id="ARBA00022840"/>
    </source>
</evidence>
<dbReference type="Pfam" id="PF12698">
    <property type="entry name" value="ABC2_membrane_3"/>
    <property type="match status" value="2"/>
</dbReference>
<proteinExistence type="predicted"/>
<dbReference type="Gene3D" id="3.40.50.300">
    <property type="entry name" value="P-loop containing nucleotide triphosphate hydrolases"/>
    <property type="match status" value="2"/>
</dbReference>
<dbReference type="GO" id="GO:0016020">
    <property type="term" value="C:membrane"/>
    <property type="evidence" value="ECO:0007669"/>
    <property type="project" value="UniProtKB-SubCell"/>
</dbReference>
<evidence type="ECO:0000256" key="2">
    <source>
        <dbReference type="ARBA" id="ARBA00022692"/>
    </source>
</evidence>
<dbReference type="InterPro" id="IPR027417">
    <property type="entry name" value="P-loop_NTPase"/>
</dbReference>
<feature type="transmembrane region" description="Helical" evidence="8">
    <location>
        <begin position="1370"/>
        <end position="1393"/>
    </location>
</feature>
<dbReference type="PROSITE" id="PS00211">
    <property type="entry name" value="ABC_TRANSPORTER_1"/>
    <property type="match status" value="2"/>
</dbReference>
<feature type="transmembrane region" description="Helical" evidence="8">
    <location>
        <begin position="644"/>
        <end position="665"/>
    </location>
</feature>
<gene>
    <name evidence="11" type="ORF">DGAL_LOCUS1407</name>
</gene>
<dbReference type="Pfam" id="PF00005">
    <property type="entry name" value="ABC_tran"/>
    <property type="match status" value="2"/>
</dbReference>
<evidence type="ECO:0000313" key="11">
    <source>
        <dbReference type="EMBL" id="CAH0099281.1"/>
    </source>
</evidence>
<dbReference type="GO" id="GO:0005524">
    <property type="term" value="F:ATP binding"/>
    <property type="evidence" value="ECO:0007669"/>
    <property type="project" value="UniProtKB-KW"/>
</dbReference>
<feature type="region of interest" description="Disordered" evidence="7">
    <location>
        <begin position="1013"/>
        <end position="1055"/>
    </location>
</feature>
<dbReference type="PANTHER" id="PTHR43038">
    <property type="entry name" value="ATP-BINDING CASSETTE, SUB-FAMILY H, MEMBER 1"/>
    <property type="match status" value="1"/>
</dbReference>
<dbReference type="EMBL" id="CAKKLH010000016">
    <property type="protein sequence ID" value="CAH0099281.1"/>
    <property type="molecule type" value="Genomic_DNA"/>
</dbReference>
<dbReference type="PROSITE" id="PS50893">
    <property type="entry name" value="ABC_TRANSPORTER_2"/>
    <property type="match status" value="2"/>
</dbReference>